<comment type="caution">
    <text evidence="2">The sequence shown here is derived from an EMBL/GenBank/DDBJ whole genome shotgun (WGS) entry which is preliminary data.</text>
</comment>
<dbReference type="AlphaFoldDB" id="A0A3N2D007"/>
<protein>
    <submittedName>
        <fullName evidence="2">NADPH-dependent ferric siderophore reductase</fullName>
    </submittedName>
</protein>
<sequence length="267" mass="29543">MTRRRPAAQARKPEVATVRGFRVVDALTISPGFRRVVVRNEDEDFDEEFSYLGYDHWFRLFLPVPGRPLELPLGGLDGWHQRLLAMPDEVRPIVRNYTIRAARRDSAGWELDVDFVLHRGASGEVEGEAAGWALACRPGDELGFLDQGCIFTAYDERPLLLVTDETGLPGVEAILATLDHDRVTTVVEVASEEDRRELAGPGASWTARRPGQGYGDAALEVLRGTSIDPACSAYIVGESAFVLRARTVCRRAGVAKEAIGFCGYWRL</sequence>
<accession>A0A3N2D007</accession>
<dbReference type="InterPro" id="IPR039261">
    <property type="entry name" value="FNR_nucleotide-bd"/>
</dbReference>
<proteinExistence type="predicted"/>
<keyword evidence="3" id="KW-1185">Reference proteome</keyword>
<dbReference type="CDD" id="cd06193">
    <property type="entry name" value="siderophore_interacting"/>
    <property type="match status" value="1"/>
</dbReference>
<organism evidence="2 3">
    <name type="scientific">Salana multivorans</name>
    <dbReference type="NCBI Taxonomy" id="120377"/>
    <lineage>
        <taxon>Bacteria</taxon>
        <taxon>Bacillati</taxon>
        <taxon>Actinomycetota</taxon>
        <taxon>Actinomycetes</taxon>
        <taxon>Micrococcales</taxon>
        <taxon>Beutenbergiaceae</taxon>
        <taxon>Salana</taxon>
    </lineage>
</organism>
<dbReference type="PANTHER" id="PTHR30157:SF0">
    <property type="entry name" value="NADPH-DEPENDENT FERRIC-CHELATE REDUCTASE"/>
    <property type="match status" value="1"/>
</dbReference>
<dbReference type="Proteomes" id="UP000275356">
    <property type="component" value="Unassembled WGS sequence"/>
</dbReference>
<dbReference type="InterPro" id="IPR017927">
    <property type="entry name" value="FAD-bd_FR_type"/>
</dbReference>
<evidence type="ECO:0000259" key="1">
    <source>
        <dbReference type="PROSITE" id="PS51384"/>
    </source>
</evidence>
<dbReference type="InterPro" id="IPR039374">
    <property type="entry name" value="SIP_fam"/>
</dbReference>
<dbReference type="RefSeq" id="WP_123740131.1">
    <property type="nucleotide sequence ID" value="NZ_RKHQ01000002.1"/>
</dbReference>
<dbReference type="EMBL" id="RKHQ01000002">
    <property type="protein sequence ID" value="ROR93127.1"/>
    <property type="molecule type" value="Genomic_DNA"/>
</dbReference>
<dbReference type="PANTHER" id="PTHR30157">
    <property type="entry name" value="FERRIC REDUCTASE, NADPH-DEPENDENT"/>
    <property type="match status" value="1"/>
</dbReference>
<dbReference type="Gene3D" id="2.40.30.10">
    <property type="entry name" value="Translation factors"/>
    <property type="match status" value="1"/>
</dbReference>
<gene>
    <name evidence="2" type="ORF">EDD28_2534</name>
</gene>
<evidence type="ECO:0000313" key="3">
    <source>
        <dbReference type="Proteomes" id="UP000275356"/>
    </source>
</evidence>
<dbReference type="InterPro" id="IPR013113">
    <property type="entry name" value="SIP_FAD-bd"/>
</dbReference>
<name>A0A3N2D007_9MICO</name>
<dbReference type="Gene3D" id="3.40.50.80">
    <property type="entry name" value="Nucleotide-binding domain of ferredoxin-NADP reductase (FNR) module"/>
    <property type="match status" value="1"/>
</dbReference>
<dbReference type="Pfam" id="PF08021">
    <property type="entry name" value="FAD_binding_9"/>
    <property type="match status" value="1"/>
</dbReference>
<dbReference type="InterPro" id="IPR007037">
    <property type="entry name" value="SIP_rossman_dom"/>
</dbReference>
<evidence type="ECO:0000313" key="2">
    <source>
        <dbReference type="EMBL" id="ROR93127.1"/>
    </source>
</evidence>
<dbReference type="InterPro" id="IPR017938">
    <property type="entry name" value="Riboflavin_synthase-like_b-brl"/>
</dbReference>
<dbReference type="Pfam" id="PF04954">
    <property type="entry name" value="SIP"/>
    <property type="match status" value="1"/>
</dbReference>
<reference evidence="2 3" key="1">
    <citation type="submission" date="2018-11" db="EMBL/GenBank/DDBJ databases">
        <title>Sequencing the genomes of 1000 actinobacteria strains.</title>
        <authorList>
            <person name="Klenk H.-P."/>
        </authorList>
    </citation>
    <scope>NUCLEOTIDE SEQUENCE [LARGE SCALE GENOMIC DNA]</scope>
    <source>
        <strain evidence="2 3">DSM 13521</strain>
    </source>
</reference>
<feature type="domain" description="FAD-binding FR-type" evidence="1">
    <location>
        <begin position="16"/>
        <end position="160"/>
    </location>
</feature>
<dbReference type="PROSITE" id="PS51384">
    <property type="entry name" value="FAD_FR"/>
    <property type="match status" value="1"/>
</dbReference>
<dbReference type="GO" id="GO:0016491">
    <property type="term" value="F:oxidoreductase activity"/>
    <property type="evidence" value="ECO:0007669"/>
    <property type="project" value="InterPro"/>
</dbReference>
<dbReference type="OrthoDB" id="3291337at2"/>
<dbReference type="SUPFAM" id="SSF63380">
    <property type="entry name" value="Riboflavin synthase domain-like"/>
    <property type="match status" value="1"/>
</dbReference>